<reference evidence="4 6" key="2">
    <citation type="submission" date="2018-08" db="EMBL/GenBank/DDBJ databases">
        <title>A genome reference for cultivated species of the human gut microbiota.</title>
        <authorList>
            <person name="Zou Y."/>
            <person name="Xue W."/>
            <person name="Luo G."/>
        </authorList>
    </citation>
    <scope>NUCLEOTIDE SEQUENCE [LARGE SCALE GENOMIC DNA]</scope>
    <source>
        <strain evidence="4 6">AF22-3AC</strain>
    </source>
</reference>
<feature type="signal peptide" evidence="1">
    <location>
        <begin position="1"/>
        <end position="20"/>
    </location>
</feature>
<evidence type="ECO:0000256" key="1">
    <source>
        <dbReference type="SAM" id="SignalP"/>
    </source>
</evidence>
<evidence type="ECO:0000313" key="5">
    <source>
        <dbReference type="Proteomes" id="UP000061809"/>
    </source>
</evidence>
<keyword evidence="1" id="KW-0732">Signal</keyword>
<evidence type="ECO:0000313" key="6">
    <source>
        <dbReference type="Proteomes" id="UP000283341"/>
    </source>
</evidence>
<dbReference type="KEGG" id="bcel:BcellWH2_03888"/>
<evidence type="ECO:0000313" key="3">
    <source>
        <dbReference type="EMBL" id="ALJ61109.1"/>
    </source>
</evidence>
<dbReference type="EMBL" id="CP012801">
    <property type="protein sequence ID" value="ALJ61109.1"/>
    <property type="molecule type" value="Genomic_DNA"/>
</dbReference>
<dbReference type="PATRIC" id="fig|246787.4.peg.4024"/>
<sequence length="257" mass="28172">MKKHLLIALVLGLSTTICHSQVKISVQGGTGLTGITQNENYNANFGYRFGVGVEFPIDKTWSMQTGLQFLNRSYSVDEGITALGTNEEGKQIYMVLGIDSKINGIYLQVPIKVAAYLPLNNNCGFQFSGGPYIAYGIGGKSKVNWVLVTQERFDDDGLIAPGEGSSTSSVNVSKAMHKTFEKNDGLKRLDIGLSLGVDFKYKNLFAGIGAEYGLLPIDKEFPKDLFKYSFQEDQTLVSPHNIGIEFHVGFCFNAGKR</sequence>
<proteinExistence type="predicted"/>
<dbReference type="Pfam" id="PF13568">
    <property type="entry name" value="OMP_b-brl_2"/>
    <property type="match status" value="1"/>
</dbReference>
<dbReference type="AlphaFoldDB" id="A0A0P0G3P8"/>
<feature type="chain" id="PRO_5033234238" evidence="1">
    <location>
        <begin position="21"/>
        <end position="257"/>
    </location>
</feature>
<dbReference type="EMBL" id="QRVJ01000001">
    <property type="protein sequence ID" value="RGS40007.1"/>
    <property type="molecule type" value="Genomic_DNA"/>
</dbReference>
<dbReference type="Proteomes" id="UP000061809">
    <property type="component" value="Chromosome"/>
</dbReference>
<organism evidence="3 5">
    <name type="scientific">Bacteroides cellulosilyticus</name>
    <dbReference type="NCBI Taxonomy" id="246787"/>
    <lineage>
        <taxon>Bacteria</taxon>
        <taxon>Pseudomonadati</taxon>
        <taxon>Bacteroidota</taxon>
        <taxon>Bacteroidia</taxon>
        <taxon>Bacteroidales</taxon>
        <taxon>Bacteroidaceae</taxon>
        <taxon>Bacteroides</taxon>
    </lineage>
</organism>
<gene>
    <name evidence="3" type="ORF">BcellWH2_03888</name>
    <name evidence="4" type="ORF">DWX97_01665</name>
</gene>
<dbReference type="RefSeq" id="WP_022210508.1">
    <property type="nucleotide sequence ID" value="NZ_CP012801.1"/>
</dbReference>
<reference evidence="3 5" key="1">
    <citation type="journal article" date="2015" name="Science">
        <title>Genetic determinants of in vivo fitness and diet responsiveness in multiple human gut Bacteroides.</title>
        <authorList>
            <person name="Wu M."/>
            <person name="McNulty N.P."/>
            <person name="Rodionov D.A."/>
            <person name="Khoroshkin M.S."/>
            <person name="Griffin N.W."/>
            <person name="Cheng J."/>
            <person name="Latreille P."/>
            <person name="Kerstetter R.A."/>
            <person name="Terrapon N."/>
            <person name="Henrissat B."/>
            <person name="Osterman A.L."/>
            <person name="Gordon J.I."/>
        </authorList>
    </citation>
    <scope>NUCLEOTIDE SEQUENCE [LARGE SCALE GENOMIC DNA]</scope>
    <source>
        <strain evidence="3 5">WH2</strain>
    </source>
</reference>
<dbReference type="Proteomes" id="UP000283341">
    <property type="component" value="Unassembled WGS sequence"/>
</dbReference>
<protein>
    <submittedName>
        <fullName evidence="4">PorT family protein</fullName>
    </submittedName>
</protein>
<name>A0A0P0G3P8_9BACE</name>
<evidence type="ECO:0000259" key="2">
    <source>
        <dbReference type="Pfam" id="PF13568"/>
    </source>
</evidence>
<evidence type="ECO:0000313" key="4">
    <source>
        <dbReference type="EMBL" id="RGS40007.1"/>
    </source>
</evidence>
<feature type="domain" description="Outer membrane protein beta-barrel" evidence="2">
    <location>
        <begin position="22"/>
        <end position="217"/>
    </location>
</feature>
<accession>A0A0P0G3P8</accession>
<dbReference type="InterPro" id="IPR025665">
    <property type="entry name" value="Beta-barrel_OMP_2"/>
</dbReference>